<dbReference type="InterPro" id="IPR036291">
    <property type="entry name" value="NAD(P)-bd_dom_sf"/>
</dbReference>
<evidence type="ECO:0000313" key="9">
    <source>
        <dbReference type="EMBL" id="GET41352.1"/>
    </source>
</evidence>
<feature type="region of interest" description="C-terminal hotdog fold" evidence="5">
    <location>
        <begin position="1064"/>
        <end position="1210"/>
    </location>
</feature>
<dbReference type="GO" id="GO:0006633">
    <property type="term" value="P:fatty acid biosynthetic process"/>
    <property type="evidence" value="ECO:0007669"/>
    <property type="project" value="TreeGrafter"/>
</dbReference>
<dbReference type="Pfam" id="PF21089">
    <property type="entry name" value="PKS_DH_N"/>
    <property type="match status" value="1"/>
</dbReference>
<dbReference type="Pfam" id="PF14765">
    <property type="entry name" value="PS-DH"/>
    <property type="match status" value="1"/>
</dbReference>
<dbReference type="Pfam" id="PF08242">
    <property type="entry name" value="Methyltransf_12"/>
    <property type="match status" value="1"/>
</dbReference>
<feature type="domain" description="Carrier" evidence="7">
    <location>
        <begin position="1318"/>
        <end position="1393"/>
    </location>
</feature>
<evidence type="ECO:0000259" key="8">
    <source>
        <dbReference type="PROSITE" id="PS52019"/>
    </source>
</evidence>
<dbReference type="RefSeq" id="WP_226587581.1">
    <property type="nucleotide sequence ID" value="NZ_BLAY01000119.1"/>
</dbReference>
<dbReference type="Proteomes" id="UP001050975">
    <property type="component" value="Unassembled WGS sequence"/>
</dbReference>
<dbReference type="PANTHER" id="PTHR43775">
    <property type="entry name" value="FATTY ACID SYNTHASE"/>
    <property type="match status" value="1"/>
</dbReference>
<dbReference type="Pfam" id="PF08659">
    <property type="entry name" value="KR"/>
    <property type="match status" value="2"/>
</dbReference>
<keyword evidence="10" id="KW-1185">Reference proteome</keyword>
<feature type="active site" description="Proton donor; for dehydratase activity" evidence="5">
    <location>
        <position position="1131"/>
    </location>
</feature>
<dbReference type="Gene3D" id="3.10.129.110">
    <property type="entry name" value="Polyketide synthase dehydratase"/>
    <property type="match status" value="1"/>
</dbReference>
<dbReference type="InterPro" id="IPR042104">
    <property type="entry name" value="PKS_dehydratase_sf"/>
</dbReference>
<feature type="region of interest" description="Disordered" evidence="6">
    <location>
        <begin position="1290"/>
        <end position="1321"/>
    </location>
</feature>
<keyword evidence="1" id="KW-0596">Phosphopantetheine</keyword>
<dbReference type="SMART" id="SM00822">
    <property type="entry name" value="PKS_KR"/>
    <property type="match status" value="1"/>
</dbReference>
<dbReference type="SMART" id="SM00823">
    <property type="entry name" value="PKS_PP"/>
    <property type="match status" value="1"/>
</dbReference>
<keyword evidence="3" id="KW-0808">Transferase</keyword>
<dbReference type="Gene3D" id="3.40.50.150">
    <property type="entry name" value="Vaccinia Virus protein VP39"/>
    <property type="match status" value="1"/>
</dbReference>
<evidence type="ECO:0000259" key="7">
    <source>
        <dbReference type="PROSITE" id="PS50075"/>
    </source>
</evidence>
<evidence type="ECO:0000256" key="3">
    <source>
        <dbReference type="ARBA" id="ARBA00022679"/>
    </source>
</evidence>
<sequence>MWLAGGEIDWQKLHAGTTPGRVALPTYPFQRLRYWYEPKQNANVSTQAFPVPKQLPPIPLKKKKDMAEWFYSPQWRRTLPLLPCNPLNMVRHGNNWLLFLDECGVGRRFAQHLQTQGVKVFTVVRSNDFQVLSGESYAINPTEAKHYQLLLDDLQRRQEIPSFIFNFWFVTPPTDEPTPEAGFEMLLFLAQALFGRDRSSTIELMIVSTNLHAIESGDRICPAKATLLGPCRVIPLEYPNIACRSLDIELPLDEAAQARLMDRLFSEAAAPDEEPAIAYRGESRLILEYVRKPLTPDDSDGNVRLRQGGVYLIAGGQGGVGLSLATFLAEEYAAKLALITRSPFPPRESWKDLLITPRAANLQTWLDDLYAAESAWSERLAIASLSDYPGLESGLVELCRCYAFDYIKVALAQSNEDTGVERQKLLERLGVLPSMERFVDYMVNLLEEGGVIVNKNGRLHLVPNSSQLKDSARMSADLHDRYPLFTGMIQLLDRCAANYREALSGKIPAISVLYPEGRFDFLEQAAKNTLEHSTEPHYREVLAELVSKLATRQKKGPLRILEVGAGNGLLTQVVARELSKLAPETVEYWVTDIGSKFVEQLKQRAENDGFDFIKTRVLDISSEPTAQGFAAGSFDAILALNVVHATPSIENTLFNLRCLLDRNGILALIEVTKTPPWVDMVWGLSKGWWQFEDSHLRKRSPLLGPNTWEKLLREQGFTSVESLPASEMARTASDTALIIAQVRGDKVGDSPNWNSEADRSELTRHRIRRIQEIELRGGQVEIYSCDICDRDALAASISDVEERFGPINGVIQCAMVLDDGLMQLETPEKASKVLRPKVQGTQLLFELTRNPERDFFAISSSLASTLGLHAQADYCAANAFQDAFAHKMNALGESFVCSINWGIWSEAGAAMRLLMDESSVAPQRHWVPYPLFEHCVDTAPGRRIYHGRLSVQRHWIVSEHWLDDRPLVPGTGFLELARAAYQHWHPCNAVALRDVFFQEPLEVSEFQECEIRVVLEDRGDYCNFTILSQDNASRWYENVRGEIAVVNDYQPTVYDIAALRRACQEKKAADTGVITAAGNMKRFGPVCVGPRWHRTISDKYFGQDRAMVELTLPEDYGDDLQYYKLHPALLDVATSFALGSESFYLPFSYKNLKLYGSLPRKIVAYARYLDDGRSGKETISFDILLLDEEGRECALIEGFVLKKATERYALRAARPVTSPDLHPELQQGMGSQEGAQAFRRILRQSSPQVLVSTQDFSSVQAGNKTMRVLQFKENALPRLREFTISHLWENKNSPGADHQQRSAMSAQRPSIRQERPTPSTKEGMTALLDIFREVLHIRDIDISDDFFELNGDSLQAIMVTSRVRDVFGVELGPDALFNCPTPEQLMQAIAQKATLVVQPPPNRQDSTNFDEEQLRKQVEALSDKEVEDLLNRLGKENET</sequence>
<feature type="region of interest" description="N-terminal hotdog fold" evidence="5">
    <location>
        <begin position="929"/>
        <end position="1050"/>
    </location>
</feature>
<protein>
    <submittedName>
        <fullName evidence="9">Beta-ketoacyl synthase, putative</fullName>
    </submittedName>
</protein>
<evidence type="ECO:0000256" key="2">
    <source>
        <dbReference type="ARBA" id="ARBA00022553"/>
    </source>
</evidence>
<dbReference type="GO" id="GO:0004312">
    <property type="term" value="F:fatty acid synthase activity"/>
    <property type="evidence" value="ECO:0007669"/>
    <property type="project" value="TreeGrafter"/>
</dbReference>
<dbReference type="InterPro" id="IPR036736">
    <property type="entry name" value="ACP-like_sf"/>
</dbReference>
<dbReference type="InterPro" id="IPR009081">
    <property type="entry name" value="PP-bd_ACP"/>
</dbReference>
<dbReference type="InterPro" id="IPR049552">
    <property type="entry name" value="PKS_DH_N"/>
</dbReference>
<organism evidence="9 10">
    <name type="scientific">Microseira wollei NIES-4236</name>
    <dbReference type="NCBI Taxonomy" id="2530354"/>
    <lineage>
        <taxon>Bacteria</taxon>
        <taxon>Bacillati</taxon>
        <taxon>Cyanobacteriota</taxon>
        <taxon>Cyanophyceae</taxon>
        <taxon>Oscillatoriophycideae</taxon>
        <taxon>Aerosakkonematales</taxon>
        <taxon>Aerosakkonemataceae</taxon>
        <taxon>Microseira</taxon>
    </lineage>
</organism>
<dbReference type="Pfam" id="PF00550">
    <property type="entry name" value="PP-binding"/>
    <property type="match status" value="1"/>
</dbReference>
<dbReference type="GO" id="GO:0031177">
    <property type="term" value="F:phosphopantetheine binding"/>
    <property type="evidence" value="ECO:0007669"/>
    <property type="project" value="InterPro"/>
</dbReference>
<proteinExistence type="predicted"/>
<dbReference type="InterPro" id="IPR057326">
    <property type="entry name" value="KR_dom"/>
</dbReference>
<comment type="caution">
    <text evidence="9">The sequence shown here is derived from an EMBL/GenBank/DDBJ whole genome shotgun (WGS) entry which is preliminary data.</text>
</comment>
<accession>A0AAV3XP49</accession>
<reference evidence="9" key="1">
    <citation type="submission" date="2019-10" db="EMBL/GenBank/DDBJ databases">
        <title>Draft genome sequece of Microseira wollei NIES-4236.</title>
        <authorList>
            <person name="Yamaguchi H."/>
            <person name="Suzuki S."/>
            <person name="Kawachi M."/>
        </authorList>
    </citation>
    <scope>NUCLEOTIDE SEQUENCE</scope>
    <source>
        <strain evidence="9">NIES-4236</strain>
    </source>
</reference>
<dbReference type="PROSITE" id="PS50075">
    <property type="entry name" value="CARRIER"/>
    <property type="match status" value="1"/>
</dbReference>
<keyword evidence="4" id="KW-0511">Multifunctional enzyme</keyword>
<feature type="compositionally biased region" description="Polar residues" evidence="6">
    <location>
        <begin position="1301"/>
        <end position="1321"/>
    </location>
</feature>
<gene>
    <name evidence="9" type="ORF">MiSe_61640</name>
</gene>
<dbReference type="SUPFAM" id="SSF47336">
    <property type="entry name" value="ACP-like"/>
    <property type="match status" value="1"/>
</dbReference>
<keyword evidence="2" id="KW-0597">Phosphoprotein</keyword>
<dbReference type="InterPro" id="IPR049551">
    <property type="entry name" value="PKS_DH_C"/>
</dbReference>
<dbReference type="Gene3D" id="3.30.70.3290">
    <property type="match status" value="1"/>
</dbReference>
<evidence type="ECO:0000313" key="10">
    <source>
        <dbReference type="Proteomes" id="UP001050975"/>
    </source>
</evidence>
<dbReference type="CDD" id="cd02440">
    <property type="entry name" value="AdoMet_MTases"/>
    <property type="match status" value="1"/>
</dbReference>
<dbReference type="InterPro" id="IPR029063">
    <property type="entry name" value="SAM-dependent_MTases_sf"/>
</dbReference>
<dbReference type="Gene3D" id="3.40.50.720">
    <property type="entry name" value="NAD(P)-binding Rossmann-like Domain"/>
    <property type="match status" value="2"/>
</dbReference>
<dbReference type="InterPro" id="IPR049900">
    <property type="entry name" value="PKS_mFAS_DH"/>
</dbReference>
<dbReference type="InterPro" id="IPR050091">
    <property type="entry name" value="PKS_NRPS_Biosynth_Enz"/>
</dbReference>
<dbReference type="PROSITE" id="PS00012">
    <property type="entry name" value="PHOSPHOPANTETHEINE"/>
    <property type="match status" value="1"/>
</dbReference>
<dbReference type="InterPro" id="IPR049490">
    <property type="entry name" value="C883_1060-like_KR_N"/>
</dbReference>
<dbReference type="InterPro" id="IPR020807">
    <property type="entry name" value="PKS_DH"/>
</dbReference>
<dbReference type="SUPFAM" id="SSF53335">
    <property type="entry name" value="S-adenosyl-L-methionine-dependent methyltransferases"/>
    <property type="match status" value="1"/>
</dbReference>
<dbReference type="InterPro" id="IPR013968">
    <property type="entry name" value="PKS_KR"/>
</dbReference>
<dbReference type="EMBL" id="BLAY01000119">
    <property type="protein sequence ID" value="GET41352.1"/>
    <property type="molecule type" value="Genomic_DNA"/>
</dbReference>
<dbReference type="InterPro" id="IPR006162">
    <property type="entry name" value="Ppantetheine_attach_site"/>
</dbReference>
<dbReference type="InterPro" id="IPR013217">
    <property type="entry name" value="Methyltransf_12"/>
</dbReference>
<dbReference type="PROSITE" id="PS52019">
    <property type="entry name" value="PKS_MFAS_DH"/>
    <property type="match status" value="1"/>
</dbReference>
<feature type="active site" description="Proton acceptor; for dehydratase activity" evidence="5">
    <location>
        <position position="960"/>
    </location>
</feature>
<dbReference type="SMART" id="SM00826">
    <property type="entry name" value="PKS_DH"/>
    <property type="match status" value="1"/>
</dbReference>
<dbReference type="InterPro" id="IPR020806">
    <property type="entry name" value="PKS_PP-bd"/>
</dbReference>
<dbReference type="PANTHER" id="PTHR43775:SF37">
    <property type="entry name" value="SI:DKEY-61P9.11"/>
    <property type="match status" value="1"/>
</dbReference>
<dbReference type="SUPFAM" id="SSF51735">
    <property type="entry name" value="NAD(P)-binding Rossmann-fold domains"/>
    <property type="match status" value="2"/>
</dbReference>
<evidence type="ECO:0000256" key="4">
    <source>
        <dbReference type="ARBA" id="ARBA00023268"/>
    </source>
</evidence>
<evidence type="ECO:0000256" key="5">
    <source>
        <dbReference type="PROSITE-ProRule" id="PRU01363"/>
    </source>
</evidence>
<dbReference type="Pfam" id="PF21394">
    <property type="entry name" value="Beta-ketacyl_N"/>
    <property type="match status" value="1"/>
</dbReference>
<name>A0AAV3XP49_9CYAN</name>
<dbReference type="Gene3D" id="1.10.1200.10">
    <property type="entry name" value="ACP-like"/>
    <property type="match status" value="1"/>
</dbReference>
<evidence type="ECO:0000256" key="1">
    <source>
        <dbReference type="ARBA" id="ARBA00022450"/>
    </source>
</evidence>
<evidence type="ECO:0000256" key="6">
    <source>
        <dbReference type="SAM" id="MobiDB-lite"/>
    </source>
</evidence>
<feature type="domain" description="PKS/mFAS DH" evidence="8">
    <location>
        <begin position="929"/>
        <end position="1210"/>
    </location>
</feature>